<dbReference type="Proteomes" id="UP000034350">
    <property type="component" value="Unassembled WGS sequence"/>
</dbReference>
<accession>A0A0F9WGD1</accession>
<dbReference type="GeneID" id="36320443"/>
<gene>
    <name evidence="2" type="ORF">AAJ76_4000121174</name>
</gene>
<reference evidence="2 3" key="1">
    <citation type="journal article" date="2015" name="Environ. Microbiol.">
        <title>Genome analyses suggest the presence of polyploidy and recent human-driven expansions in eight global populations of the honeybee pathogen Nosema ceranae.</title>
        <authorList>
            <person name="Pelin A."/>
            <person name="Selman M."/>
            <person name="Aris-Brosou S."/>
            <person name="Farinelli L."/>
            <person name="Corradi N."/>
        </authorList>
    </citation>
    <scope>NUCLEOTIDE SEQUENCE [LARGE SCALE GENOMIC DNA]</scope>
    <source>
        <strain evidence="2 3">PA08 1199</strain>
    </source>
</reference>
<name>A0A0F9WGD1_9MICR</name>
<dbReference type="RefSeq" id="XP_024332103.1">
    <property type="nucleotide sequence ID" value="XM_024475498.1"/>
</dbReference>
<protein>
    <submittedName>
        <fullName evidence="2">Uncharacterized protein</fullName>
    </submittedName>
</protein>
<keyword evidence="1" id="KW-0732">Signal</keyword>
<proteinExistence type="predicted"/>
<sequence>MILLFLFFISIKSAGQGVYYGQLFLAVKKNHKNLIRKKHSANFDDKEELLSEPPNVYFIDFNSGENDEAKDQKNKMLKAEHNYLNFSDRDFLFDFNALEIPSKKNVLRASENLFYLIIGNESFSKTLPFAKSLVFDNQKKYMKLFKRYVKKFIFHQKMPKRKAKLDNFIKEIANYSKNLIYRISILMKYKPRNEVFLKLWKDTFNSIDLKVTKNGKKKIMQLFHPDKLNRLNEYIDAFMAEKIKMKERNRIDLLNREDDQNSHLHLGQHIGTIVFDSINDANTELLIQ</sequence>
<feature type="signal peptide" evidence="1">
    <location>
        <begin position="1"/>
        <end position="15"/>
    </location>
</feature>
<dbReference type="VEuPathDB" id="MicrosporidiaDB:NCER_100703"/>
<evidence type="ECO:0000256" key="1">
    <source>
        <dbReference type="SAM" id="SignalP"/>
    </source>
</evidence>
<evidence type="ECO:0000313" key="2">
    <source>
        <dbReference type="EMBL" id="KKO76361.1"/>
    </source>
</evidence>
<organism evidence="2 3">
    <name type="scientific">Vairimorpha ceranae</name>
    <dbReference type="NCBI Taxonomy" id="40302"/>
    <lineage>
        <taxon>Eukaryota</taxon>
        <taxon>Fungi</taxon>
        <taxon>Fungi incertae sedis</taxon>
        <taxon>Microsporidia</taxon>
        <taxon>Nosematidae</taxon>
        <taxon>Vairimorpha</taxon>
    </lineage>
</organism>
<evidence type="ECO:0000313" key="3">
    <source>
        <dbReference type="Proteomes" id="UP000034350"/>
    </source>
</evidence>
<dbReference type="VEuPathDB" id="MicrosporidiaDB:AAJ76_4000121174"/>
<dbReference type="AlphaFoldDB" id="A0A0F9WGD1"/>
<dbReference type="EMBL" id="JPQZ01000004">
    <property type="protein sequence ID" value="KKO76361.1"/>
    <property type="molecule type" value="Genomic_DNA"/>
</dbReference>
<comment type="caution">
    <text evidence="2">The sequence shown here is derived from an EMBL/GenBank/DDBJ whole genome shotgun (WGS) entry which is preliminary data.</text>
</comment>
<feature type="chain" id="PRO_5012633282" evidence="1">
    <location>
        <begin position="16"/>
        <end position="288"/>
    </location>
</feature>
<dbReference type="VEuPathDB" id="MicrosporidiaDB:G9O61_00g006840"/>
<keyword evidence="3" id="KW-1185">Reference proteome</keyword>